<evidence type="ECO:0000256" key="2">
    <source>
        <dbReference type="ARBA" id="ARBA00006278"/>
    </source>
</evidence>
<dbReference type="InterPro" id="IPR039261">
    <property type="entry name" value="FNR_nucleotide-bd"/>
</dbReference>
<keyword evidence="6" id="KW-0560">Oxidoreductase</keyword>
<comment type="caution">
    <text evidence="13">The sequence shown here is derived from an EMBL/GenBank/DDBJ whole genome shotgun (WGS) entry which is preliminary data.</text>
</comment>
<evidence type="ECO:0000256" key="11">
    <source>
        <dbReference type="SAM" id="Phobius"/>
    </source>
</evidence>
<feature type="region of interest" description="Disordered" evidence="10">
    <location>
        <begin position="367"/>
        <end position="429"/>
    </location>
</feature>
<evidence type="ECO:0000256" key="9">
    <source>
        <dbReference type="ARBA" id="ARBA00023180"/>
    </source>
</evidence>
<proteinExistence type="inferred from homology"/>
<feature type="transmembrane region" description="Helical" evidence="11">
    <location>
        <begin position="193"/>
        <end position="215"/>
    </location>
</feature>
<feature type="transmembrane region" description="Helical" evidence="11">
    <location>
        <begin position="251"/>
        <end position="268"/>
    </location>
</feature>
<evidence type="ECO:0000256" key="10">
    <source>
        <dbReference type="SAM" id="MobiDB-lite"/>
    </source>
</evidence>
<feature type="transmembrane region" description="Helical" evidence="11">
    <location>
        <begin position="40"/>
        <end position="64"/>
    </location>
</feature>
<keyword evidence="14" id="KW-1185">Reference proteome</keyword>
<evidence type="ECO:0000259" key="12">
    <source>
        <dbReference type="PROSITE" id="PS51384"/>
    </source>
</evidence>
<dbReference type="GO" id="GO:0005886">
    <property type="term" value="C:plasma membrane"/>
    <property type="evidence" value="ECO:0007669"/>
    <property type="project" value="TreeGrafter"/>
</dbReference>
<evidence type="ECO:0000313" key="13">
    <source>
        <dbReference type="EMBL" id="KAF7337153.1"/>
    </source>
</evidence>
<dbReference type="InterPro" id="IPR017927">
    <property type="entry name" value="FAD-bd_FR_type"/>
</dbReference>
<evidence type="ECO:0000256" key="8">
    <source>
        <dbReference type="ARBA" id="ARBA00023136"/>
    </source>
</evidence>
<comment type="subcellular location">
    <subcellularLocation>
        <location evidence="1">Membrane</location>
        <topology evidence="1">Multi-pass membrane protein</topology>
    </subcellularLocation>
</comment>
<organism evidence="13 14">
    <name type="scientific">Mycena venus</name>
    <dbReference type="NCBI Taxonomy" id="2733690"/>
    <lineage>
        <taxon>Eukaryota</taxon>
        <taxon>Fungi</taxon>
        <taxon>Dikarya</taxon>
        <taxon>Basidiomycota</taxon>
        <taxon>Agaricomycotina</taxon>
        <taxon>Agaricomycetes</taxon>
        <taxon>Agaricomycetidae</taxon>
        <taxon>Agaricales</taxon>
        <taxon>Marasmiineae</taxon>
        <taxon>Mycenaceae</taxon>
        <taxon>Mycena</taxon>
    </lineage>
</organism>
<keyword evidence="3" id="KW-0813">Transport</keyword>
<keyword evidence="4 11" id="KW-0812">Transmembrane</keyword>
<evidence type="ECO:0000256" key="1">
    <source>
        <dbReference type="ARBA" id="ARBA00004141"/>
    </source>
</evidence>
<dbReference type="Pfam" id="PF08030">
    <property type="entry name" value="NAD_binding_6"/>
    <property type="match status" value="1"/>
</dbReference>
<gene>
    <name evidence="13" type="ORF">MVEN_02153300</name>
</gene>
<evidence type="ECO:0000256" key="6">
    <source>
        <dbReference type="ARBA" id="ARBA00023002"/>
    </source>
</evidence>
<evidence type="ECO:0000256" key="5">
    <source>
        <dbReference type="ARBA" id="ARBA00022989"/>
    </source>
</evidence>
<feature type="compositionally biased region" description="Basic and acidic residues" evidence="10">
    <location>
        <begin position="388"/>
        <end position="411"/>
    </location>
</feature>
<keyword evidence="5 11" id="KW-1133">Transmembrane helix</keyword>
<comment type="similarity">
    <text evidence="2">Belongs to the ferric reductase (FRE) family.</text>
</comment>
<keyword evidence="8 11" id="KW-0472">Membrane</keyword>
<feature type="transmembrane region" description="Helical" evidence="11">
    <location>
        <begin position="85"/>
        <end position="107"/>
    </location>
</feature>
<dbReference type="OrthoDB" id="4494341at2759"/>
<evidence type="ECO:0000256" key="4">
    <source>
        <dbReference type="ARBA" id="ARBA00022692"/>
    </source>
</evidence>
<evidence type="ECO:0000256" key="7">
    <source>
        <dbReference type="ARBA" id="ARBA00023065"/>
    </source>
</evidence>
<dbReference type="AlphaFoldDB" id="A0A8H7CIZ7"/>
<dbReference type="Gene3D" id="3.40.50.80">
    <property type="entry name" value="Nucleotide-binding domain of ferredoxin-NADP reductase (FNR) module"/>
    <property type="match status" value="1"/>
</dbReference>
<dbReference type="PANTHER" id="PTHR32361:SF9">
    <property type="entry name" value="FERRIC REDUCTASE TRANSMEMBRANE COMPONENT 3-RELATED"/>
    <property type="match status" value="1"/>
</dbReference>
<protein>
    <submittedName>
        <fullName evidence="13">Ferric/cupric reductase transmembrane component 1</fullName>
    </submittedName>
</protein>
<keyword evidence="7" id="KW-0406">Ion transport</keyword>
<feature type="domain" description="FAD-binding FR-type" evidence="12">
    <location>
        <begin position="311"/>
        <end position="481"/>
    </location>
</feature>
<dbReference type="Pfam" id="PF01794">
    <property type="entry name" value="Ferric_reduct"/>
    <property type="match status" value="1"/>
</dbReference>
<dbReference type="GO" id="GO:0006879">
    <property type="term" value="P:intracellular iron ion homeostasis"/>
    <property type="evidence" value="ECO:0007669"/>
    <property type="project" value="TreeGrafter"/>
</dbReference>
<dbReference type="Proteomes" id="UP000620124">
    <property type="component" value="Unassembled WGS sequence"/>
</dbReference>
<dbReference type="CDD" id="cd06186">
    <property type="entry name" value="NOX_Duox_like_FAD_NADP"/>
    <property type="match status" value="1"/>
</dbReference>
<dbReference type="InterPro" id="IPR051410">
    <property type="entry name" value="Ferric/Cupric_Reductase"/>
</dbReference>
<accession>A0A8H7CIZ7</accession>
<dbReference type="PROSITE" id="PS51384">
    <property type="entry name" value="FAD_FR"/>
    <property type="match status" value="1"/>
</dbReference>
<dbReference type="EMBL" id="JACAZI010000022">
    <property type="protein sequence ID" value="KAF7337153.1"/>
    <property type="molecule type" value="Genomic_DNA"/>
</dbReference>
<feature type="transmembrane region" description="Helical" evidence="11">
    <location>
        <begin position="221"/>
        <end position="239"/>
    </location>
</feature>
<dbReference type="GO" id="GO:0006826">
    <property type="term" value="P:iron ion transport"/>
    <property type="evidence" value="ECO:0007669"/>
    <property type="project" value="TreeGrafter"/>
</dbReference>
<dbReference type="PANTHER" id="PTHR32361">
    <property type="entry name" value="FERRIC/CUPRIC REDUCTASE TRANSMEMBRANE COMPONENT"/>
    <property type="match status" value="1"/>
</dbReference>
<reference evidence="13" key="1">
    <citation type="submission" date="2020-05" db="EMBL/GenBank/DDBJ databases">
        <title>Mycena genomes resolve the evolution of fungal bioluminescence.</title>
        <authorList>
            <person name="Tsai I.J."/>
        </authorList>
    </citation>
    <scope>NUCLEOTIDE SEQUENCE</scope>
    <source>
        <strain evidence="13">CCC161011</strain>
    </source>
</reference>
<evidence type="ECO:0000313" key="14">
    <source>
        <dbReference type="Proteomes" id="UP000620124"/>
    </source>
</evidence>
<dbReference type="GO" id="GO:0015677">
    <property type="term" value="P:copper ion import"/>
    <property type="evidence" value="ECO:0007669"/>
    <property type="project" value="TreeGrafter"/>
</dbReference>
<dbReference type="InterPro" id="IPR013121">
    <property type="entry name" value="Fe_red_NAD-bd_6"/>
</dbReference>
<feature type="transmembrane region" description="Helical" evidence="11">
    <location>
        <begin position="113"/>
        <end position="136"/>
    </location>
</feature>
<sequence length="717" mass="78746">MVLGPSSPVDIDGLANLKAQTVDPDRIPRITLANLYPKQVWYFMATFIGLVAACHVVSTLHAYLTRNRAPPPPRADSDAPLRHGVSWIRLPLATLNLFRTIAFRWSIVIAGSYTLNVADFLLAAMYLTVLFTWTFINSKNSLGKKYDPKYWANRCAHIAGSQLPLMTAFGMKNNFMSFLTGVSFDKMEHLHRVMARVICVMFWVHAFGRVVLVLSDDPTEYWFKIGVTGASALTLLCLLSVRPLRSRNYEAFMYLHGVLGVITLAGAYKHSAEFGYGVYIWPAMFLWGLDRFFRFVRITFVNSQLFKNSTNNARRITSDATVTVLSPHFLRILVDAPPYFVWRPGQSAYLIICGAYATSITEAHPFTIANAPDDGQGPVPTKDQANAHSEKESSEDNGNEHVEGASRKEGTEDSGSSNDEGKKDAQAGAGDSRSRLTFILRVREGFTKRLVDSVLANPDSNGVSRTFKAFVDGPYSSPPVVRGYETVVFICGGSRGFRFMILLSLNRAFRRIRRLIRTSTLPRSCSASLRAARANANPCCQRVVLVWAIRDPDQINWIAEAVAHALSTLPPRSDNNNAATPVFEIRLHVTTAPEDTQSFEGEERSSVVTDPEAAAGTVVGTDPNPGIAHAEKMDPTAKERLLAVPGVSLIYGRPDIKGILETEIKERAGGAVSVNVCGTTELAQSVRDALRAGITRFVDVLRGGPSVVLHVEGFGSG</sequence>
<name>A0A8H7CIZ7_9AGAR</name>
<keyword evidence="9" id="KW-0325">Glycoprotein</keyword>
<dbReference type="SFLD" id="SFLDS00052">
    <property type="entry name" value="Ferric_Reductase_Domain"/>
    <property type="match status" value="1"/>
</dbReference>
<dbReference type="SFLD" id="SFLDG01168">
    <property type="entry name" value="Ferric_reductase_subgroup_(FRE"/>
    <property type="match status" value="1"/>
</dbReference>
<evidence type="ECO:0000256" key="3">
    <source>
        <dbReference type="ARBA" id="ARBA00022448"/>
    </source>
</evidence>
<dbReference type="GO" id="GO:0000293">
    <property type="term" value="F:ferric-chelate reductase activity"/>
    <property type="evidence" value="ECO:0007669"/>
    <property type="project" value="UniProtKB-ARBA"/>
</dbReference>
<dbReference type="InterPro" id="IPR013130">
    <property type="entry name" value="Fe3_Rdtase_TM_dom"/>
</dbReference>